<sequence length="185" mass="22077">MKTTIIGVDGLGGSGKTTFSKRLQQTFERAYLFHLDDFIHPRKIRYDEKYEEWEAYYHAQWRYDYLLQTLIRPLFDGEPIDQIIQFYHKETDTYDLKRIQIPVGSTVILEGVFLQRDTLRSYFSHVYYIDVNKETRLARVLDRDGYIGDKAAILAKYENRYFPAEEQYVKEYNPIKLAHTVITHS</sequence>
<dbReference type="InterPro" id="IPR027417">
    <property type="entry name" value="P-loop_NTPase"/>
</dbReference>
<feature type="domain" description="Phosphoribulokinase/uridine kinase" evidence="1">
    <location>
        <begin position="5"/>
        <end position="170"/>
    </location>
</feature>
<dbReference type="EMBL" id="JAUBDI010000026">
    <property type="protein sequence ID" value="MDW0115011.1"/>
    <property type="molecule type" value="Genomic_DNA"/>
</dbReference>
<dbReference type="Proteomes" id="UP001282284">
    <property type="component" value="Unassembled WGS sequence"/>
</dbReference>
<gene>
    <name evidence="2" type="ORF">QT711_17765</name>
</gene>
<comment type="caution">
    <text evidence="2">The sequence shown here is derived from an EMBL/GenBank/DDBJ whole genome shotgun (WGS) entry which is preliminary data.</text>
</comment>
<dbReference type="InterPro" id="IPR006083">
    <property type="entry name" value="PRK/URK"/>
</dbReference>
<dbReference type="Pfam" id="PF00485">
    <property type="entry name" value="PRK"/>
    <property type="match status" value="1"/>
</dbReference>
<keyword evidence="2" id="KW-0808">Transferase</keyword>
<organism evidence="2 3">
    <name type="scientific">Sporosarcina saromensis</name>
    <dbReference type="NCBI Taxonomy" id="359365"/>
    <lineage>
        <taxon>Bacteria</taxon>
        <taxon>Bacillati</taxon>
        <taxon>Bacillota</taxon>
        <taxon>Bacilli</taxon>
        <taxon>Bacillales</taxon>
        <taxon>Caryophanaceae</taxon>
        <taxon>Sporosarcina</taxon>
    </lineage>
</organism>
<name>A0ABU4GDE5_9BACL</name>
<dbReference type="GO" id="GO:0016301">
    <property type="term" value="F:kinase activity"/>
    <property type="evidence" value="ECO:0007669"/>
    <property type="project" value="UniProtKB-KW"/>
</dbReference>
<evidence type="ECO:0000313" key="2">
    <source>
        <dbReference type="EMBL" id="MDW0115011.1"/>
    </source>
</evidence>
<keyword evidence="2" id="KW-0418">Kinase</keyword>
<reference evidence="2 3" key="1">
    <citation type="submission" date="2023-06" db="EMBL/GenBank/DDBJ databases">
        <title>Sporosarcina sp. nov., isolated from Korean traditional fermented seafood 'Jeotgal'.</title>
        <authorList>
            <person name="Yang A.I."/>
            <person name="Shin N.-R."/>
        </authorList>
    </citation>
    <scope>NUCLEOTIDE SEQUENCE [LARGE SCALE GENOMIC DNA]</scope>
    <source>
        <strain evidence="2 3">KCTC13119</strain>
    </source>
</reference>
<keyword evidence="3" id="KW-1185">Reference proteome</keyword>
<dbReference type="Gene3D" id="3.40.50.300">
    <property type="entry name" value="P-loop containing nucleotide triphosphate hydrolases"/>
    <property type="match status" value="1"/>
</dbReference>
<dbReference type="PANTHER" id="PTHR10285">
    <property type="entry name" value="URIDINE KINASE"/>
    <property type="match status" value="1"/>
</dbReference>
<evidence type="ECO:0000259" key="1">
    <source>
        <dbReference type="Pfam" id="PF00485"/>
    </source>
</evidence>
<protein>
    <submittedName>
        <fullName evidence="2">Uridine kinase</fullName>
    </submittedName>
</protein>
<dbReference type="SUPFAM" id="SSF52540">
    <property type="entry name" value="P-loop containing nucleoside triphosphate hydrolases"/>
    <property type="match status" value="1"/>
</dbReference>
<dbReference type="RefSeq" id="WP_317946484.1">
    <property type="nucleotide sequence ID" value="NZ_JAUBDI010000026.1"/>
</dbReference>
<evidence type="ECO:0000313" key="3">
    <source>
        <dbReference type="Proteomes" id="UP001282284"/>
    </source>
</evidence>
<accession>A0ABU4GDE5</accession>
<proteinExistence type="predicted"/>